<evidence type="ECO:0000313" key="9">
    <source>
        <dbReference type="EMBL" id="MXN20395.1"/>
    </source>
</evidence>
<sequence length="219" mass="23451">MTPDHFLFAIDIFATVVFATTGALVASRKQMDVFGFLWMACATGVGGGTLRDLLLGLPVFWVQRPWPLLICIAVAVILHFTAFLMHSRIRWIVWCDAFGLAFAATAGTLKALDLGVSGTVAVVMGMFSASVGGILRDVLAGEPSIILRREIYMTCATVGGLTIVACQAIDCPPTLSAVAGFITALTLRIAAIMRDLTLPAFRPRKGRAYPESFAPPSEE</sequence>
<evidence type="ECO:0000256" key="2">
    <source>
        <dbReference type="ARBA" id="ARBA00008193"/>
    </source>
</evidence>
<keyword evidence="4 7" id="KW-0812">Transmembrane</keyword>
<protein>
    <submittedName>
        <fullName evidence="9">Trimeric intracellular cation channel family protein</fullName>
    </submittedName>
</protein>
<comment type="caution">
    <text evidence="9">The sequence shown here is derived from an EMBL/GenBank/DDBJ whole genome shotgun (WGS) entry which is preliminary data.</text>
</comment>
<feature type="transmembrane region" description="Helical" evidence="7">
    <location>
        <begin position="6"/>
        <end position="26"/>
    </location>
</feature>
<dbReference type="PANTHER" id="PTHR30506">
    <property type="entry name" value="INNER MEMBRANE PROTEIN"/>
    <property type="match status" value="1"/>
</dbReference>
<reference evidence="9 10" key="1">
    <citation type="submission" date="2019-12" db="EMBL/GenBank/DDBJ databases">
        <authorList>
            <person name="Li M."/>
        </authorList>
    </citation>
    <scope>NUCLEOTIDE SEQUENCE [LARGE SCALE GENOMIC DNA]</scope>
    <source>
        <strain evidence="9 10">GBMRC 2024</strain>
    </source>
</reference>
<feature type="transmembrane region" description="Helical" evidence="7">
    <location>
        <begin position="118"/>
        <end position="139"/>
    </location>
</feature>
<dbReference type="EMBL" id="WUMU01000027">
    <property type="protein sequence ID" value="MXN20395.1"/>
    <property type="molecule type" value="Genomic_DNA"/>
</dbReference>
<evidence type="ECO:0000256" key="3">
    <source>
        <dbReference type="ARBA" id="ARBA00022475"/>
    </source>
</evidence>
<evidence type="ECO:0000256" key="1">
    <source>
        <dbReference type="ARBA" id="ARBA00004651"/>
    </source>
</evidence>
<gene>
    <name evidence="9" type="ORF">GR170_21375</name>
</gene>
<dbReference type="RefSeq" id="WP_160896521.1">
    <property type="nucleotide sequence ID" value="NZ_WUMU01000027.1"/>
</dbReference>
<dbReference type="InterPro" id="IPR005115">
    <property type="entry name" value="Gly_transporter"/>
</dbReference>
<keyword evidence="3" id="KW-1003">Cell membrane</keyword>
<evidence type="ECO:0000256" key="7">
    <source>
        <dbReference type="SAM" id="Phobius"/>
    </source>
</evidence>
<feature type="domain" description="Glycine transporter" evidence="8">
    <location>
        <begin position="9"/>
        <end position="80"/>
    </location>
</feature>
<dbReference type="Proteomes" id="UP000477911">
    <property type="component" value="Unassembled WGS sequence"/>
</dbReference>
<dbReference type="PANTHER" id="PTHR30506:SF3">
    <property type="entry name" value="UPF0126 INNER MEMBRANE PROTEIN YADS-RELATED"/>
    <property type="match status" value="1"/>
</dbReference>
<keyword evidence="5 7" id="KW-1133">Transmembrane helix</keyword>
<accession>A0A6L7G8K3</accession>
<evidence type="ECO:0000259" key="8">
    <source>
        <dbReference type="Pfam" id="PF03458"/>
    </source>
</evidence>
<proteinExistence type="inferred from homology"/>
<dbReference type="GO" id="GO:0005886">
    <property type="term" value="C:plasma membrane"/>
    <property type="evidence" value="ECO:0007669"/>
    <property type="project" value="UniProtKB-SubCell"/>
</dbReference>
<dbReference type="Pfam" id="PF03458">
    <property type="entry name" value="Gly_transporter"/>
    <property type="match status" value="2"/>
</dbReference>
<feature type="transmembrane region" description="Helical" evidence="7">
    <location>
        <begin position="91"/>
        <end position="112"/>
    </location>
</feature>
<keyword evidence="6 7" id="KW-0472">Membrane</keyword>
<feature type="transmembrane region" description="Helical" evidence="7">
    <location>
        <begin position="66"/>
        <end position="84"/>
    </location>
</feature>
<name>A0A6L7G8K3_9RHOB</name>
<comment type="similarity">
    <text evidence="2">Belongs to the UPF0126 family.</text>
</comment>
<keyword evidence="10" id="KW-1185">Reference proteome</keyword>
<evidence type="ECO:0000313" key="10">
    <source>
        <dbReference type="Proteomes" id="UP000477911"/>
    </source>
</evidence>
<evidence type="ECO:0000256" key="4">
    <source>
        <dbReference type="ARBA" id="ARBA00022692"/>
    </source>
</evidence>
<comment type="subcellular location">
    <subcellularLocation>
        <location evidence="1">Cell membrane</location>
        <topology evidence="1">Multi-pass membrane protein</topology>
    </subcellularLocation>
</comment>
<dbReference type="AlphaFoldDB" id="A0A6L7G8K3"/>
<organism evidence="9 10">
    <name type="scientific">Pseudooceanicola albus</name>
    <dbReference type="NCBI Taxonomy" id="2692189"/>
    <lineage>
        <taxon>Bacteria</taxon>
        <taxon>Pseudomonadati</taxon>
        <taxon>Pseudomonadota</taxon>
        <taxon>Alphaproteobacteria</taxon>
        <taxon>Rhodobacterales</taxon>
        <taxon>Paracoccaceae</taxon>
        <taxon>Pseudooceanicola</taxon>
    </lineage>
</organism>
<evidence type="ECO:0000256" key="5">
    <source>
        <dbReference type="ARBA" id="ARBA00022989"/>
    </source>
</evidence>
<evidence type="ECO:0000256" key="6">
    <source>
        <dbReference type="ARBA" id="ARBA00023136"/>
    </source>
</evidence>
<feature type="transmembrane region" description="Helical" evidence="7">
    <location>
        <begin position="33"/>
        <end position="54"/>
    </location>
</feature>
<feature type="domain" description="Glycine transporter" evidence="8">
    <location>
        <begin position="94"/>
        <end position="167"/>
    </location>
</feature>